<protein>
    <submittedName>
        <fullName evidence="1">Uncharacterized protein</fullName>
    </submittedName>
</protein>
<proteinExistence type="predicted"/>
<dbReference type="AlphaFoldDB" id="A0A4Z1GZC4"/>
<gene>
    <name evidence="1" type="ORF">BHYA_0009g00030</name>
</gene>
<evidence type="ECO:0000313" key="2">
    <source>
        <dbReference type="Proteomes" id="UP000297814"/>
    </source>
</evidence>
<keyword evidence="2" id="KW-1185">Reference proteome</keyword>
<reference evidence="1 2" key="1">
    <citation type="submission" date="2017-12" db="EMBL/GenBank/DDBJ databases">
        <title>Comparative genomics of Botrytis spp.</title>
        <authorList>
            <person name="Valero-Jimenez C.A."/>
            <person name="Tapia P."/>
            <person name="Veloso J."/>
            <person name="Silva-Moreno E."/>
            <person name="Staats M."/>
            <person name="Valdes J.H."/>
            <person name="Van Kan J.A.L."/>
        </authorList>
    </citation>
    <scope>NUCLEOTIDE SEQUENCE [LARGE SCALE GENOMIC DNA]</scope>
    <source>
        <strain evidence="1 2">Bh0001</strain>
    </source>
</reference>
<evidence type="ECO:0000313" key="1">
    <source>
        <dbReference type="EMBL" id="TGO42324.1"/>
    </source>
</evidence>
<dbReference type="EMBL" id="PQXK01000009">
    <property type="protein sequence ID" value="TGO42324.1"/>
    <property type="molecule type" value="Genomic_DNA"/>
</dbReference>
<sequence>MTIALTADPNDPRRLPKAKILDCVDLQALRTFRKEREADTMPSFTRLLLKKNQERVATVAFQTEERDKKLYQARPCANGPTMIT</sequence>
<organism evidence="1 2">
    <name type="scientific">Botrytis hyacinthi</name>
    <dbReference type="NCBI Taxonomy" id="278943"/>
    <lineage>
        <taxon>Eukaryota</taxon>
        <taxon>Fungi</taxon>
        <taxon>Dikarya</taxon>
        <taxon>Ascomycota</taxon>
        <taxon>Pezizomycotina</taxon>
        <taxon>Leotiomycetes</taxon>
        <taxon>Helotiales</taxon>
        <taxon>Sclerotiniaceae</taxon>
        <taxon>Botrytis</taxon>
    </lineage>
</organism>
<dbReference type="Proteomes" id="UP000297814">
    <property type="component" value="Unassembled WGS sequence"/>
</dbReference>
<comment type="caution">
    <text evidence="1">The sequence shown here is derived from an EMBL/GenBank/DDBJ whole genome shotgun (WGS) entry which is preliminary data.</text>
</comment>
<name>A0A4Z1GZC4_9HELO</name>
<accession>A0A4Z1GZC4</accession>